<protein>
    <recommendedName>
        <fullName evidence="9">GTP cyclohydrolase-2</fullName>
        <ecNumber evidence="9">3.5.4.25</ecNumber>
    </recommendedName>
    <alternativeName>
        <fullName evidence="9">GTP cyclohydrolase II</fullName>
    </alternativeName>
</protein>
<comment type="pathway">
    <text evidence="1 9">Cofactor biosynthesis; riboflavin biosynthesis; 5-amino-6-(D-ribitylamino)uracil from GTP: step 1/4.</text>
</comment>
<evidence type="ECO:0000256" key="8">
    <source>
        <dbReference type="ARBA" id="ARBA00049295"/>
    </source>
</evidence>
<evidence type="ECO:0000256" key="6">
    <source>
        <dbReference type="ARBA" id="ARBA00022833"/>
    </source>
</evidence>
<feature type="active site" description="Nucleophile" evidence="9">
    <location>
        <position position="142"/>
    </location>
</feature>
<feature type="domain" description="GTP cyclohydrolase II" evidence="10">
    <location>
        <begin position="8"/>
        <end position="180"/>
    </location>
</feature>
<feature type="binding site" evidence="9">
    <location>
        <position position="81"/>
    </location>
    <ligand>
        <name>Zn(2+)</name>
        <dbReference type="ChEBI" id="CHEBI:29105"/>
        <note>catalytic</note>
    </ligand>
</feature>
<keyword evidence="12" id="KW-1185">Reference proteome</keyword>
<dbReference type="GO" id="GO:0003935">
    <property type="term" value="F:GTP cyclohydrolase II activity"/>
    <property type="evidence" value="ECO:0007669"/>
    <property type="project" value="UniProtKB-EC"/>
</dbReference>
<reference evidence="11 12" key="1">
    <citation type="submission" date="2024-12" db="EMBL/GenBank/DDBJ databases">
        <authorList>
            <person name="Lee Y."/>
        </authorList>
    </citation>
    <scope>NUCLEOTIDE SEQUENCE [LARGE SCALE GENOMIC DNA]</scope>
    <source>
        <strain evidence="11 12">03SUJ4</strain>
    </source>
</reference>
<feature type="binding site" evidence="9">
    <location>
        <position position="163"/>
    </location>
    <ligand>
        <name>GTP</name>
        <dbReference type="ChEBI" id="CHEBI:37565"/>
    </ligand>
</feature>
<evidence type="ECO:0000256" key="5">
    <source>
        <dbReference type="ARBA" id="ARBA00022801"/>
    </source>
</evidence>
<keyword evidence="7 9" id="KW-0342">GTP-binding</keyword>
<gene>
    <name evidence="9 11" type="primary">ribA</name>
    <name evidence="11" type="ORF">ACK2TP_11050</name>
</gene>
<feature type="binding site" evidence="9">
    <location>
        <position position="79"/>
    </location>
    <ligand>
        <name>Zn(2+)</name>
        <dbReference type="ChEBI" id="CHEBI:29105"/>
        <note>catalytic</note>
    </ligand>
</feature>
<dbReference type="Proteomes" id="UP001634747">
    <property type="component" value="Unassembled WGS sequence"/>
</dbReference>
<evidence type="ECO:0000256" key="9">
    <source>
        <dbReference type="HAMAP-Rule" id="MF_00179"/>
    </source>
</evidence>
<accession>A0ABW9KM93</accession>
<dbReference type="NCBIfam" id="NF001591">
    <property type="entry name" value="PRK00393.1"/>
    <property type="match status" value="1"/>
</dbReference>
<dbReference type="HAMAP" id="MF_00179">
    <property type="entry name" value="RibA"/>
    <property type="match status" value="1"/>
</dbReference>
<evidence type="ECO:0000313" key="12">
    <source>
        <dbReference type="Proteomes" id="UP001634747"/>
    </source>
</evidence>
<feature type="binding site" evidence="9">
    <location>
        <position position="168"/>
    </location>
    <ligand>
        <name>GTP</name>
        <dbReference type="ChEBI" id="CHEBI:37565"/>
    </ligand>
</feature>
<feature type="binding site" evidence="9">
    <location>
        <position position="84"/>
    </location>
    <ligand>
        <name>GTP</name>
        <dbReference type="ChEBI" id="CHEBI:37565"/>
    </ligand>
</feature>
<dbReference type="InterPro" id="IPR036144">
    <property type="entry name" value="RibA-like_sf"/>
</dbReference>
<sequence length="210" mass="23233">MSYSRVTKVAEAKLPTRSGDFRILGFEGELAPDQEPGPQGKRIEEAVALVYGDIASQPSPILRIHSQCLTGDVFHSLRCDCRQQLELALDTIVAHGSGLVIYEEQEGRGIGLMAKLRAYELQDQGLDTIEANVRLGYRSDHRDFSLPAEILRQMGIRSVRLITNNPEKVAALQAHGVQVERLSAEVAPTLNSESYLQVKREKMGHLISSL</sequence>
<comment type="catalytic activity">
    <reaction evidence="8 9">
        <text>GTP + 4 H2O = 2,5-diamino-6-hydroxy-4-(5-phosphoribosylamino)-pyrimidine + formate + 2 phosphate + 3 H(+)</text>
        <dbReference type="Rhea" id="RHEA:23704"/>
        <dbReference type="ChEBI" id="CHEBI:15377"/>
        <dbReference type="ChEBI" id="CHEBI:15378"/>
        <dbReference type="ChEBI" id="CHEBI:15740"/>
        <dbReference type="ChEBI" id="CHEBI:37565"/>
        <dbReference type="ChEBI" id="CHEBI:43474"/>
        <dbReference type="ChEBI" id="CHEBI:58614"/>
        <dbReference type="EC" id="3.5.4.25"/>
    </reaction>
</comment>
<evidence type="ECO:0000256" key="3">
    <source>
        <dbReference type="ARBA" id="ARBA00022723"/>
    </source>
</evidence>
<dbReference type="SUPFAM" id="SSF142695">
    <property type="entry name" value="RibA-like"/>
    <property type="match status" value="1"/>
</dbReference>
<feature type="binding site" evidence="9">
    <location>
        <begin position="63"/>
        <end position="67"/>
    </location>
    <ligand>
        <name>GTP</name>
        <dbReference type="ChEBI" id="CHEBI:37565"/>
    </ligand>
</feature>
<comment type="function">
    <text evidence="9">Catalyzes the conversion of GTP to 2,5-diamino-6-ribosylamino-4(3H)-pyrimidinone 5'-phosphate (DARP), formate and pyrophosphate.</text>
</comment>
<comment type="caution">
    <text evidence="11">The sequence shown here is derived from an EMBL/GenBank/DDBJ whole genome shotgun (WGS) entry which is preliminary data.</text>
</comment>
<evidence type="ECO:0000256" key="1">
    <source>
        <dbReference type="ARBA" id="ARBA00004853"/>
    </source>
</evidence>
<dbReference type="EC" id="3.5.4.25" evidence="9"/>
<evidence type="ECO:0000256" key="2">
    <source>
        <dbReference type="ARBA" id="ARBA00022619"/>
    </source>
</evidence>
<dbReference type="RefSeq" id="WP_263412217.1">
    <property type="nucleotide sequence ID" value="NZ_BAABBH010000001.1"/>
</dbReference>
<keyword evidence="3 9" id="KW-0479">Metal-binding</keyword>
<evidence type="ECO:0000256" key="7">
    <source>
        <dbReference type="ARBA" id="ARBA00023134"/>
    </source>
</evidence>
<comment type="cofactor">
    <cofactor evidence="9">
        <name>Zn(2+)</name>
        <dbReference type="ChEBI" id="CHEBI:29105"/>
    </cofactor>
    <text evidence="9">Binds 1 zinc ion per subunit.</text>
</comment>
<evidence type="ECO:0000259" key="10">
    <source>
        <dbReference type="Pfam" id="PF00925"/>
    </source>
</evidence>
<evidence type="ECO:0000313" key="11">
    <source>
        <dbReference type="EMBL" id="MFN2976298.1"/>
    </source>
</evidence>
<evidence type="ECO:0000256" key="4">
    <source>
        <dbReference type="ARBA" id="ARBA00022741"/>
    </source>
</evidence>
<dbReference type="EMBL" id="JBJYXY010000001">
    <property type="protein sequence ID" value="MFN2976298.1"/>
    <property type="molecule type" value="Genomic_DNA"/>
</dbReference>
<feature type="binding site" evidence="9">
    <location>
        <begin position="106"/>
        <end position="108"/>
    </location>
    <ligand>
        <name>GTP</name>
        <dbReference type="ChEBI" id="CHEBI:37565"/>
    </ligand>
</feature>
<feature type="active site" description="Proton acceptor" evidence="9">
    <location>
        <position position="140"/>
    </location>
</feature>
<comment type="similarity">
    <text evidence="9">Belongs to the GTP cyclohydrolase II family.</text>
</comment>
<keyword evidence="4 9" id="KW-0547">Nucleotide-binding</keyword>
<keyword evidence="2 9" id="KW-0686">Riboflavin biosynthesis</keyword>
<dbReference type="PANTHER" id="PTHR21327:SF18">
    <property type="entry name" value="3,4-DIHYDROXY-2-BUTANONE 4-PHOSPHATE SYNTHASE"/>
    <property type="match status" value="1"/>
</dbReference>
<dbReference type="InterPro" id="IPR000926">
    <property type="entry name" value="RibA"/>
</dbReference>
<dbReference type="InterPro" id="IPR032677">
    <property type="entry name" value="GTP_cyclohydro_II"/>
</dbReference>
<proteinExistence type="inferred from homology"/>
<dbReference type="Pfam" id="PF00925">
    <property type="entry name" value="GTP_cyclohydro2"/>
    <property type="match status" value="1"/>
</dbReference>
<feature type="binding site" evidence="9">
    <location>
        <position position="128"/>
    </location>
    <ligand>
        <name>GTP</name>
        <dbReference type="ChEBI" id="CHEBI:37565"/>
    </ligand>
</feature>
<keyword evidence="6 9" id="KW-0862">Zinc</keyword>
<dbReference type="CDD" id="cd00641">
    <property type="entry name" value="GTP_cyclohydro2"/>
    <property type="match status" value="1"/>
</dbReference>
<keyword evidence="5 9" id="KW-0378">Hydrolase</keyword>
<organism evidence="11 12">
    <name type="scientific">Terriglobus aquaticus</name>
    <dbReference type="NCBI Taxonomy" id="940139"/>
    <lineage>
        <taxon>Bacteria</taxon>
        <taxon>Pseudomonadati</taxon>
        <taxon>Acidobacteriota</taxon>
        <taxon>Terriglobia</taxon>
        <taxon>Terriglobales</taxon>
        <taxon>Acidobacteriaceae</taxon>
        <taxon>Terriglobus</taxon>
    </lineage>
</organism>
<feature type="binding site" evidence="9">
    <location>
        <position position="68"/>
    </location>
    <ligand>
        <name>Zn(2+)</name>
        <dbReference type="ChEBI" id="CHEBI:29105"/>
        <note>catalytic</note>
    </ligand>
</feature>
<dbReference type="NCBIfam" id="TIGR00505">
    <property type="entry name" value="ribA"/>
    <property type="match status" value="1"/>
</dbReference>
<dbReference type="PANTHER" id="PTHR21327">
    <property type="entry name" value="GTP CYCLOHYDROLASE II-RELATED"/>
    <property type="match status" value="1"/>
</dbReference>
<dbReference type="Gene3D" id="3.40.50.10990">
    <property type="entry name" value="GTP cyclohydrolase II"/>
    <property type="match status" value="1"/>
</dbReference>
<name>A0ABW9KM93_9BACT</name>